<feature type="domain" description="Response regulatory" evidence="8">
    <location>
        <begin position="2"/>
        <end position="116"/>
    </location>
</feature>
<dbReference type="Gene3D" id="3.40.50.2300">
    <property type="match status" value="1"/>
</dbReference>
<dbReference type="SUPFAM" id="SSF52172">
    <property type="entry name" value="CheY-like"/>
    <property type="match status" value="1"/>
</dbReference>
<evidence type="ECO:0000256" key="1">
    <source>
        <dbReference type="ARBA" id="ARBA00022553"/>
    </source>
</evidence>
<dbReference type="Gene3D" id="1.10.10.10">
    <property type="entry name" value="Winged helix-like DNA-binding domain superfamily/Winged helix DNA-binding domain"/>
    <property type="match status" value="1"/>
</dbReference>
<keyword evidence="1 6" id="KW-0597">Phosphoprotein</keyword>
<dbReference type="CDD" id="cd00383">
    <property type="entry name" value="trans_reg_C"/>
    <property type="match status" value="1"/>
</dbReference>
<dbReference type="InterPro" id="IPR001789">
    <property type="entry name" value="Sig_transdc_resp-reg_receiver"/>
</dbReference>
<feature type="domain" description="OmpR/PhoB-type" evidence="9">
    <location>
        <begin position="124"/>
        <end position="222"/>
    </location>
</feature>
<dbReference type="SMART" id="SM00862">
    <property type="entry name" value="Trans_reg_C"/>
    <property type="match status" value="1"/>
</dbReference>
<dbReference type="Pfam" id="PF00072">
    <property type="entry name" value="Response_reg"/>
    <property type="match status" value="1"/>
</dbReference>
<evidence type="ECO:0000256" key="4">
    <source>
        <dbReference type="ARBA" id="ARBA00023125"/>
    </source>
</evidence>
<keyword evidence="2" id="KW-0902">Two-component regulatory system</keyword>
<dbReference type="EMBL" id="CP040915">
    <property type="protein sequence ID" value="QDC26492.1"/>
    <property type="molecule type" value="Genomic_DNA"/>
</dbReference>
<dbReference type="GO" id="GO:0005829">
    <property type="term" value="C:cytosol"/>
    <property type="evidence" value="ECO:0007669"/>
    <property type="project" value="TreeGrafter"/>
</dbReference>
<keyword evidence="3" id="KW-0805">Transcription regulation</keyword>
<protein>
    <submittedName>
        <fullName evidence="10">Response regulator transcription factor</fullName>
    </submittedName>
</protein>
<evidence type="ECO:0000259" key="9">
    <source>
        <dbReference type="PROSITE" id="PS51755"/>
    </source>
</evidence>
<evidence type="ECO:0000256" key="2">
    <source>
        <dbReference type="ARBA" id="ARBA00023012"/>
    </source>
</evidence>
<evidence type="ECO:0000313" key="11">
    <source>
        <dbReference type="Proteomes" id="UP000314616"/>
    </source>
</evidence>
<evidence type="ECO:0000256" key="3">
    <source>
        <dbReference type="ARBA" id="ARBA00023015"/>
    </source>
</evidence>
<dbReference type="PANTHER" id="PTHR48111:SF28">
    <property type="entry name" value="TRANSCRIPTIONAL REGULATORY PROTEIN TCRX-RELATED"/>
    <property type="match status" value="1"/>
</dbReference>
<dbReference type="InterPro" id="IPR011006">
    <property type="entry name" value="CheY-like_superfamily"/>
</dbReference>
<dbReference type="SMART" id="SM00448">
    <property type="entry name" value="REC"/>
    <property type="match status" value="1"/>
</dbReference>
<dbReference type="GO" id="GO:0000156">
    <property type="term" value="F:phosphorelay response regulator activity"/>
    <property type="evidence" value="ECO:0007669"/>
    <property type="project" value="TreeGrafter"/>
</dbReference>
<evidence type="ECO:0000313" key="10">
    <source>
        <dbReference type="EMBL" id="QDC26492.1"/>
    </source>
</evidence>
<evidence type="ECO:0000256" key="5">
    <source>
        <dbReference type="ARBA" id="ARBA00023163"/>
    </source>
</evidence>
<dbReference type="GO" id="GO:0000976">
    <property type="term" value="F:transcription cis-regulatory region binding"/>
    <property type="evidence" value="ECO:0007669"/>
    <property type="project" value="TreeGrafter"/>
</dbReference>
<dbReference type="KEGG" id="gyu:FE374_03365"/>
<dbReference type="Pfam" id="PF00486">
    <property type="entry name" value="Trans_reg_C"/>
    <property type="match status" value="1"/>
</dbReference>
<accession>A0A5B8CB41</accession>
<dbReference type="InterPro" id="IPR001867">
    <property type="entry name" value="OmpR/PhoB-type_DNA-bd"/>
</dbReference>
<dbReference type="PROSITE" id="PS51755">
    <property type="entry name" value="OMPR_PHOB"/>
    <property type="match status" value="1"/>
</dbReference>
<feature type="DNA-binding region" description="OmpR/PhoB-type" evidence="7">
    <location>
        <begin position="124"/>
        <end position="222"/>
    </location>
</feature>
<evidence type="ECO:0000259" key="8">
    <source>
        <dbReference type="PROSITE" id="PS50110"/>
    </source>
</evidence>
<dbReference type="PANTHER" id="PTHR48111">
    <property type="entry name" value="REGULATOR OF RPOS"/>
    <property type="match status" value="1"/>
</dbReference>
<dbReference type="AlphaFoldDB" id="A0A5B8CB41"/>
<sequence length="224" mass="25200">MRLLVVEDEPSMRSLLARSLQREGYAVDVAATGDEALWSVSENAYDAVVLDAMIPPPDGFEVCRRIRAEGRWVPVLMLTARDAVPDRVRGLDAGADDYLTKPFALAELYARIRALTRRDPLERPAVLQVGDLMLDPASRLVRRGDVDIALSPKEFALLHELMRRPGEVHSRTALIDHVWDFAYDGASNVVDVYVRYLRDKVDRPFGRDTIRTIRGAGYRLDPEG</sequence>
<name>A0A5B8CB41_9MICO</name>
<dbReference type="GO" id="GO:0006355">
    <property type="term" value="P:regulation of DNA-templated transcription"/>
    <property type="evidence" value="ECO:0007669"/>
    <property type="project" value="InterPro"/>
</dbReference>
<proteinExistence type="predicted"/>
<dbReference type="PROSITE" id="PS50110">
    <property type="entry name" value="RESPONSE_REGULATORY"/>
    <property type="match status" value="1"/>
</dbReference>
<organism evidence="10 11">
    <name type="scientific">Georgenia yuyongxinii</name>
    <dbReference type="NCBI Taxonomy" id="2589797"/>
    <lineage>
        <taxon>Bacteria</taxon>
        <taxon>Bacillati</taxon>
        <taxon>Actinomycetota</taxon>
        <taxon>Actinomycetes</taxon>
        <taxon>Micrococcales</taxon>
        <taxon>Bogoriellaceae</taxon>
        <taxon>Georgenia</taxon>
    </lineage>
</organism>
<dbReference type="InterPro" id="IPR039420">
    <property type="entry name" value="WalR-like"/>
</dbReference>
<evidence type="ECO:0000256" key="7">
    <source>
        <dbReference type="PROSITE-ProRule" id="PRU01091"/>
    </source>
</evidence>
<feature type="modified residue" description="4-aspartylphosphate" evidence="6">
    <location>
        <position position="51"/>
    </location>
</feature>
<dbReference type="InterPro" id="IPR036388">
    <property type="entry name" value="WH-like_DNA-bd_sf"/>
</dbReference>
<reference evidence="10 11" key="1">
    <citation type="submission" date="2019-05" db="EMBL/GenBank/DDBJ databases">
        <title>Georgenia *** sp. nov., and Georgenia *** sp. nov., isolated from the intestinal contents of plateau pika (Ochotona curzoniae) in the Qinghai-Tibet plateau of China.</title>
        <authorList>
            <person name="Tian Z."/>
        </authorList>
    </citation>
    <scope>NUCLEOTIDE SEQUENCE [LARGE SCALE GENOMIC DNA]</scope>
    <source>
        <strain evidence="10 11">Z443</strain>
    </source>
</reference>
<dbReference type="GO" id="GO:0032993">
    <property type="term" value="C:protein-DNA complex"/>
    <property type="evidence" value="ECO:0007669"/>
    <property type="project" value="TreeGrafter"/>
</dbReference>
<dbReference type="Proteomes" id="UP000314616">
    <property type="component" value="Chromosome"/>
</dbReference>
<dbReference type="FunFam" id="1.10.10.10:FF:000005">
    <property type="entry name" value="Two-component system response regulator"/>
    <property type="match status" value="1"/>
</dbReference>
<dbReference type="Gene3D" id="6.10.250.690">
    <property type="match status" value="1"/>
</dbReference>
<keyword evidence="5" id="KW-0804">Transcription</keyword>
<dbReference type="OrthoDB" id="9812490at2"/>
<keyword evidence="4 7" id="KW-0238">DNA-binding</keyword>
<evidence type="ECO:0000256" key="6">
    <source>
        <dbReference type="PROSITE-ProRule" id="PRU00169"/>
    </source>
</evidence>
<gene>
    <name evidence="10" type="ORF">FE374_03365</name>
</gene>
<dbReference type="FunFam" id="3.40.50.2300:FF:000001">
    <property type="entry name" value="DNA-binding response regulator PhoB"/>
    <property type="match status" value="1"/>
</dbReference>